<organism evidence="1 3">
    <name type="scientific">Alkalithermobacter thermoalcaliphilus JW-YL-7 = DSM 7308</name>
    <dbReference type="NCBI Taxonomy" id="1121328"/>
    <lineage>
        <taxon>Bacteria</taxon>
        <taxon>Bacillati</taxon>
        <taxon>Bacillota</taxon>
        <taxon>Clostridia</taxon>
        <taxon>Peptostreptococcales</taxon>
        <taxon>Tepidibacteraceae</taxon>
        <taxon>Alkalithermobacter</taxon>
    </lineage>
</organism>
<gene>
    <name evidence="1" type="ORF">JWYL7_0557</name>
    <name evidence="2" type="ORF">SAMN05661008_00332</name>
</gene>
<proteinExistence type="predicted"/>
<reference evidence="2 4" key="2">
    <citation type="submission" date="2016-11" db="EMBL/GenBank/DDBJ databases">
        <authorList>
            <person name="Varghese N."/>
            <person name="Submissions S."/>
        </authorList>
    </citation>
    <scope>NUCLEOTIDE SEQUENCE [LARGE SCALE GENOMIC DNA]</scope>
    <source>
        <strain evidence="2 4">DSM 7308</strain>
    </source>
</reference>
<evidence type="ECO:0008006" key="5">
    <source>
        <dbReference type="Google" id="ProtNLM"/>
    </source>
</evidence>
<dbReference type="RefSeq" id="WP_066068741.1">
    <property type="nucleotide sequence ID" value="NZ_FRBG01000002.1"/>
</dbReference>
<keyword evidence="4" id="KW-1185">Reference proteome</keyword>
<comment type="caution">
    <text evidence="1">The sequence shown here is derived from an EMBL/GenBank/DDBJ whole genome shotgun (WGS) entry which is preliminary data.</text>
</comment>
<dbReference type="EMBL" id="LSFY01000001">
    <property type="protein sequence ID" value="KXZ39482.1"/>
    <property type="molecule type" value="Genomic_DNA"/>
</dbReference>
<dbReference type="STRING" id="1121328.JWYL7_0557"/>
<accession>A0A150FPD0</accession>
<name>A0A150FPD0_CLOPD</name>
<dbReference type="Proteomes" id="UP000323392">
    <property type="component" value="Unassembled WGS sequence"/>
</dbReference>
<evidence type="ECO:0000313" key="1">
    <source>
        <dbReference type="EMBL" id="KXZ39482.1"/>
    </source>
</evidence>
<reference evidence="1 3" key="1">
    <citation type="submission" date="2016-02" db="EMBL/GenBank/DDBJ databases">
        <title>Draft genome sequence for Clostridium paradoxum JW-YL-7.</title>
        <authorList>
            <person name="Utturkar S.M."/>
            <person name="Lancaster A."/>
            <person name="Poole F.L."/>
            <person name="Adams M.W."/>
            <person name="Brown S.D."/>
        </authorList>
    </citation>
    <scope>NUCLEOTIDE SEQUENCE [LARGE SCALE GENOMIC DNA]</scope>
    <source>
        <strain evidence="1 3">JW-YL-7</strain>
    </source>
</reference>
<dbReference type="EMBL" id="FRBG01000002">
    <property type="protein sequence ID" value="SHK50050.1"/>
    <property type="molecule type" value="Genomic_DNA"/>
</dbReference>
<evidence type="ECO:0000313" key="3">
    <source>
        <dbReference type="Proteomes" id="UP000092605"/>
    </source>
</evidence>
<protein>
    <recommendedName>
        <fullName evidence="5">Phage protein, HK97 gp10 family</fullName>
    </recommendedName>
</protein>
<dbReference type="AlphaFoldDB" id="A0A150FPD0"/>
<evidence type="ECO:0000313" key="2">
    <source>
        <dbReference type="EMBL" id="SHK50050.1"/>
    </source>
</evidence>
<evidence type="ECO:0000313" key="4">
    <source>
        <dbReference type="Proteomes" id="UP000323392"/>
    </source>
</evidence>
<dbReference type="PATRIC" id="fig|1121328.3.peg.557"/>
<dbReference type="OrthoDB" id="1954318at2"/>
<sequence length="143" mass="16471">MSVNITGTARVMANLQRVLQNVNREVVKEMENIMEDLSRKTCIEAPKDTGAMRESMRATVNDKEIIKGMDTGGIQRVGNIEKKDKLEGIVFYDTEYCVKQHEDMTLNHPTMGTKAKYLQDPFQQNQQLYLQKFKDAVQRGTRR</sequence>
<dbReference type="Proteomes" id="UP000092605">
    <property type="component" value="Unassembled WGS sequence"/>
</dbReference>